<evidence type="ECO:0000313" key="13">
    <source>
        <dbReference type="Proteomes" id="UP000295252"/>
    </source>
</evidence>
<keyword evidence="13" id="KW-1185">Reference proteome</keyword>
<organism evidence="12 13">
    <name type="scientific">Coffea canephora</name>
    <name type="common">Robusta coffee</name>
    <dbReference type="NCBI Taxonomy" id="49390"/>
    <lineage>
        <taxon>Eukaryota</taxon>
        <taxon>Viridiplantae</taxon>
        <taxon>Streptophyta</taxon>
        <taxon>Embryophyta</taxon>
        <taxon>Tracheophyta</taxon>
        <taxon>Spermatophyta</taxon>
        <taxon>Magnoliopsida</taxon>
        <taxon>eudicotyledons</taxon>
        <taxon>Gunneridae</taxon>
        <taxon>Pentapetalae</taxon>
        <taxon>asterids</taxon>
        <taxon>lamiids</taxon>
        <taxon>Gentianales</taxon>
        <taxon>Rubiaceae</taxon>
        <taxon>Ixoroideae</taxon>
        <taxon>Gardenieae complex</taxon>
        <taxon>Bertiereae - Coffeeae clade</taxon>
        <taxon>Coffeeae</taxon>
        <taxon>Coffea</taxon>
    </lineage>
</organism>
<dbReference type="InterPro" id="IPR013083">
    <property type="entry name" value="Znf_RING/FYVE/PHD"/>
</dbReference>
<reference evidence="13" key="1">
    <citation type="journal article" date="2014" name="Science">
        <title>The coffee genome provides insight into the convergent evolution of caffeine biosynthesis.</title>
        <authorList>
            <person name="Denoeud F."/>
            <person name="Carretero-Paulet L."/>
            <person name="Dereeper A."/>
            <person name="Droc G."/>
            <person name="Guyot R."/>
            <person name="Pietrella M."/>
            <person name="Zheng C."/>
            <person name="Alberti A."/>
            <person name="Anthony F."/>
            <person name="Aprea G."/>
            <person name="Aury J.M."/>
            <person name="Bento P."/>
            <person name="Bernard M."/>
            <person name="Bocs S."/>
            <person name="Campa C."/>
            <person name="Cenci A."/>
            <person name="Combes M.C."/>
            <person name="Crouzillat D."/>
            <person name="Da Silva C."/>
            <person name="Daddiego L."/>
            <person name="De Bellis F."/>
            <person name="Dussert S."/>
            <person name="Garsmeur O."/>
            <person name="Gayraud T."/>
            <person name="Guignon V."/>
            <person name="Jahn K."/>
            <person name="Jamilloux V."/>
            <person name="Joet T."/>
            <person name="Labadie K."/>
            <person name="Lan T."/>
            <person name="Leclercq J."/>
            <person name="Lepelley M."/>
            <person name="Leroy T."/>
            <person name="Li L.T."/>
            <person name="Librado P."/>
            <person name="Lopez L."/>
            <person name="Munoz A."/>
            <person name="Noel B."/>
            <person name="Pallavicini A."/>
            <person name="Perrotta G."/>
            <person name="Poncet V."/>
            <person name="Pot D."/>
            <person name="Priyono X."/>
            <person name="Rigoreau M."/>
            <person name="Rouard M."/>
            <person name="Rozas J."/>
            <person name="Tranchant-Dubreuil C."/>
            <person name="VanBuren R."/>
            <person name="Zhang Q."/>
            <person name="Andrade A.C."/>
            <person name="Argout X."/>
            <person name="Bertrand B."/>
            <person name="de Kochko A."/>
            <person name="Graziosi G."/>
            <person name="Henry R.J."/>
            <person name="Jayarama X."/>
            <person name="Ming R."/>
            <person name="Nagai C."/>
            <person name="Rounsley S."/>
            <person name="Sankoff D."/>
            <person name="Giuliano G."/>
            <person name="Albert V.A."/>
            <person name="Wincker P."/>
            <person name="Lashermes P."/>
        </authorList>
    </citation>
    <scope>NUCLEOTIDE SEQUENCE [LARGE SCALE GENOMIC DNA]</scope>
    <source>
        <strain evidence="13">cv. DH200-94</strain>
    </source>
</reference>
<evidence type="ECO:0000256" key="1">
    <source>
        <dbReference type="ARBA" id="ARBA00004370"/>
    </source>
</evidence>
<dbReference type="PANTHER" id="PTHR46539">
    <property type="entry name" value="E3 UBIQUITIN-PROTEIN LIGASE ATL42"/>
    <property type="match status" value="1"/>
</dbReference>
<dbReference type="EMBL" id="HG739392">
    <property type="protein sequence ID" value="CDP18943.1"/>
    <property type="molecule type" value="Genomic_DNA"/>
</dbReference>
<evidence type="ECO:0000256" key="2">
    <source>
        <dbReference type="ARBA" id="ARBA00022692"/>
    </source>
</evidence>
<dbReference type="GO" id="GO:0016020">
    <property type="term" value="C:membrane"/>
    <property type="evidence" value="ECO:0007669"/>
    <property type="project" value="UniProtKB-SubCell"/>
</dbReference>
<feature type="domain" description="RING-type" evidence="11">
    <location>
        <begin position="93"/>
        <end position="135"/>
    </location>
</feature>
<dbReference type="GO" id="GO:0008270">
    <property type="term" value="F:zinc ion binding"/>
    <property type="evidence" value="ECO:0007669"/>
    <property type="project" value="UniProtKB-KW"/>
</dbReference>
<keyword evidence="6 10" id="KW-1133">Transmembrane helix</keyword>
<dbReference type="Pfam" id="PF13639">
    <property type="entry name" value="zf-RING_2"/>
    <property type="match status" value="1"/>
</dbReference>
<keyword evidence="7 10" id="KW-0472">Membrane</keyword>
<dbReference type="AlphaFoldDB" id="A0A068VGY4"/>
<sequence>MGMEIVISVTLLLVGIAVLVIIHVCIVSRAFRRNTTTNGVGGAVVHRNARRSPSMSEDEIKKLPSFDYNISIEEEREDSNSNSSSRSRSTLECAVCLENFKEGEKCRLLPKCNHCFHADCIDSWLAKTAACPVCRTDAAISPKIESQHRNIDDQMVLGVELT</sequence>
<evidence type="ECO:0000256" key="6">
    <source>
        <dbReference type="ARBA" id="ARBA00022989"/>
    </source>
</evidence>
<accession>A0A068VGY4</accession>
<evidence type="ECO:0000256" key="9">
    <source>
        <dbReference type="PROSITE-ProRule" id="PRU00175"/>
    </source>
</evidence>
<evidence type="ECO:0000256" key="5">
    <source>
        <dbReference type="ARBA" id="ARBA00022833"/>
    </source>
</evidence>
<dbReference type="OMA" id="YVANWDK"/>
<evidence type="ECO:0000256" key="8">
    <source>
        <dbReference type="ARBA" id="ARBA00024209"/>
    </source>
</evidence>
<dbReference type="InterPro" id="IPR001841">
    <property type="entry name" value="Znf_RING"/>
</dbReference>
<dbReference type="InParanoid" id="A0A068VGY4"/>
<feature type="transmembrane region" description="Helical" evidence="10">
    <location>
        <begin position="6"/>
        <end position="27"/>
    </location>
</feature>
<dbReference type="Gene3D" id="3.30.40.10">
    <property type="entry name" value="Zinc/RING finger domain, C3HC4 (zinc finger)"/>
    <property type="match status" value="1"/>
</dbReference>
<evidence type="ECO:0000259" key="11">
    <source>
        <dbReference type="PROSITE" id="PS50089"/>
    </source>
</evidence>
<keyword evidence="5" id="KW-0862">Zinc</keyword>
<dbReference type="CDD" id="cd16461">
    <property type="entry name" value="RING-H2_EL5-like"/>
    <property type="match status" value="1"/>
</dbReference>
<name>A0A068VGY4_COFCA</name>
<keyword evidence="3" id="KW-0479">Metal-binding</keyword>
<evidence type="ECO:0000256" key="10">
    <source>
        <dbReference type="SAM" id="Phobius"/>
    </source>
</evidence>
<dbReference type="SMART" id="SM00184">
    <property type="entry name" value="RING"/>
    <property type="match status" value="1"/>
</dbReference>
<keyword evidence="2 10" id="KW-0812">Transmembrane</keyword>
<dbReference type="OrthoDB" id="8062037at2759"/>
<comment type="subcellular location">
    <subcellularLocation>
        <location evidence="1">Membrane</location>
    </subcellularLocation>
</comment>
<proteinExistence type="inferred from homology"/>
<comment type="similarity">
    <text evidence="8">Belongs to the RING-type zinc finger family. ATL subfamily.</text>
</comment>
<dbReference type="SUPFAM" id="SSF57850">
    <property type="entry name" value="RING/U-box"/>
    <property type="match status" value="1"/>
</dbReference>
<evidence type="ECO:0000256" key="4">
    <source>
        <dbReference type="ARBA" id="ARBA00022771"/>
    </source>
</evidence>
<keyword evidence="4 9" id="KW-0863">Zinc-finger</keyword>
<dbReference type="PANTHER" id="PTHR46539:SF9">
    <property type="entry name" value="RING-H2 FINGER PROTEIN ATL56"/>
    <property type="match status" value="1"/>
</dbReference>
<evidence type="ECO:0000256" key="3">
    <source>
        <dbReference type="ARBA" id="ARBA00022723"/>
    </source>
</evidence>
<dbReference type="Proteomes" id="UP000295252">
    <property type="component" value="Chromosome VI"/>
</dbReference>
<evidence type="ECO:0000313" key="12">
    <source>
        <dbReference type="EMBL" id="CDP18943.1"/>
    </source>
</evidence>
<gene>
    <name evidence="12" type="ORF">GSCOC_T00003271001</name>
</gene>
<dbReference type="Gramene" id="CDP18943">
    <property type="protein sequence ID" value="CDP18943"/>
    <property type="gene ID" value="GSCOC_T00003271001"/>
</dbReference>
<protein>
    <recommendedName>
        <fullName evidence="11">RING-type domain-containing protein</fullName>
    </recommendedName>
</protein>
<dbReference type="PhylomeDB" id="A0A068VGY4"/>
<dbReference type="PROSITE" id="PS50089">
    <property type="entry name" value="ZF_RING_2"/>
    <property type="match status" value="1"/>
</dbReference>
<evidence type="ECO:0000256" key="7">
    <source>
        <dbReference type="ARBA" id="ARBA00023136"/>
    </source>
</evidence>